<feature type="region of interest" description="Disordered" evidence="1">
    <location>
        <begin position="1"/>
        <end position="34"/>
    </location>
</feature>
<evidence type="ECO:0000313" key="3">
    <source>
        <dbReference type="Proteomes" id="UP000319424"/>
    </source>
</evidence>
<evidence type="ECO:0000313" key="2">
    <source>
        <dbReference type="EMBL" id="TRW23155.1"/>
    </source>
</evidence>
<accession>A0A552UY45</accession>
<name>A0A552UY45_9FIRM</name>
<proteinExistence type="predicted"/>
<evidence type="ECO:0000256" key="1">
    <source>
        <dbReference type="SAM" id="MobiDB-lite"/>
    </source>
</evidence>
<dbReference type="RefSeq" id="WP_144398771.1">
    <property type="nucleotide sequence ID" value="NZ_VJXW01000021.1"/>
</dbReference>
<protein>
    <submittedName>
        <fullName evidence="2">Uncharacterized protein</fullName>
    </submittedName>
</protein>
<comment type="caution">
    <text evidence="2">The sequence shown here is derived from an EMBL/GenBank/DDBJ whole genome shotgun (WGS) entry which is preliminary data.</text>
</comment>
<gene>
    <name evidence="2" type="ORF">FL857_10545</name>
</gene>
<dbReference type="OrthoDB" id="2043140at2"/>
<dbReference type="EMBL" id="VJXW01000021">
    <property type="protein sequence ID" value="TRW23155.1"/>
    <property type="molecule type" value="Genomic_DNA"/>
</dbReference>
<sequence length="203" mass="22951">MRISTNRLYMHMERSKKPESINNSRQEKTNMKTDTLELSSSKSVKGLNKDVIANIIAFAKEDAKKGIYQTDEFINARKAYMQKNISPDRNALRAKAAQLIPVATNRYNSILDFFKCYGLPYNSRFEKYINIDLNGANYCASTKPGSGFVSVTGEHGEEILSWGHQSGWTQASSKEELDFFKTTNFIYAQAYDEARAEIKAGVS</sequence>
<dbReference type="AlphaFoldDB" id="A0A552UY45"/>
<reference evidence="2 3" key="1">
    <citation type="submission" date="2019-07" db="EMBL/GenBank/DDBJ databases">
        <title>Criibacterium bergeronii gen. nov., sp. nov. isolated from human clinical samples.</title>
        <authorList>
            <person name="Maheux A.F."/>
            <person name="Boudreau D.K."/>
            <person name="Berube E."/>
            <person name="Brodeur S."/>
            <person name="Bernard K.A."/>
            <person name="Abed J.Y."/>
            <person name="Ducrey E."/>
            <person name="Guay E.F."/>
            <person name="Raymond F."/>
            <person name="Corbeil J."/>
            <person name="Domingo M.-C."/>
            <person name="Roy P.H."/>
            <person name="Boissinot M."/>
            <person name="Tocheva E.I."/>
            <person name="Omar R.F."/>
        </authorList>
    </citation>
    <scope>NUCLEOTIDE SEQUENCE [LARGE SCALE GENOMIC DNA]</scope>
    <source>
        <strain evidence="2 3">CCRI-24246</strain>
    </source>
</reference>
<organism evidence="2 3">
    <name type="scientific">Criibacterium bergeronii</name>
    <dbReference type="NCBI Taxonomy" id="1871336"/>
    <lineage>
        <taxon>Bacteria</taxon>
        <taxon>Bacillati</taxon>
        <taxon>Bacillota</taxon>
        <taxon>Clostridia</taxon>
        <taxon>Peptostreptococcales</taxon>
        <taxon>Filifactoraceae</taxon>
        <taxon>Criibacterium</taxon>
    </lineage>
</organism>
<feature type="compositionally biased region" description="Basic and acidic residues" evidence="1">
    <location>
        <begin position="10"/>
        <end position="34"/>
    </location>
</feature>
<dbReference type="Proteomes" id="UP000319424">
    <property type="component" value="Unassembled WGS sequence"/>
</dbReference>